<protein>
    <submittedName>
        <fullName evidence="2">Uncharacterized protein</fullName>
    </submittedName>
</protein>
<dbReference type="Proteomes" id="UP000825701">
    <property type="component" value="Chromosome"/>
</dbReference>
<evidence type="ECO:0000313" key="2">
    <source>
        <dbReference type="EMBL" id="QZN98787.1"/>
    </source>
</evidence>
<evidence type="ECO:0000313" key="3">
    <source>
        <dbReference type="Proteomes" id="UP000825701"/>
    </source>
</evidence>
<sequence length="114" mass="12391">MQRAAPQPASERGVDLADAERDPRAARVRLAPLDAGDRLPQGRKRLRRLAMGAASLLSVDLKFLFCSFTKRRKGESSRRRQGTPLGIKPAPENRSGLSLLGFSEIYAATVTSSA</sequence>
<dbReference type="AlphaFoldDB" id="A0A9E6UGJ2"/>
<gene>
    <name evidence="2" type="ORF">K6K41_17740</name>
</gene>
<reference evidence="2" key="1">
    <citation type="submission" date="2021-08" db="EMBL/GenBank/DDBJ databases">
        <authorList>
            <person name="Zhang H."/>
            <person name="Xu M."/>
            <person name="Yu Z."/>
            <person name="Yang L."/>
            <person name="Cai Y."/>
        </authorList>
    </citation>
    <scope>NUCLEOTIDE SEQUENCE</scope>
    <source>
        <strain evidence="2">CHL1</strain>
    </source>
</reference>
<feature type="compositionally biased region" description="Basic and acidic residues" evidence="1">
    <location>
        <begin position="12"/>
        <end position="25"/>
    </location>
</feature>
<dbReference type="RefSeq" id="WP_261401759.1">
    <property type="nucleotide sequence ID" value="NZ_CP081869.1"/>
</dbReference>
<feature type="region of interest" description="Disordered" evidence="1">
    <location>
        <begin position="71"/>
        <end position="91"/>
    </location>
</feature>
<name>A0A9E6UGJ2_9HYPH</name>
<organism evidence="2 3">
    <name type="scientific">Chenggangzhangella methanolivorans</name>
    <dbReference type="NCBI Taxonomy" id="1437009"/>
    <lineage>
        <taxon>Bacteria</taxon>
        <taxon>Pseudomonadati</taxon>
        <taxon>Pseudomonadota</taxon>
        <taxon>Alphaproteobacteria</taxon>
        <taxon>Hyphomicrobiales</taxon>
        <taxon>Methylopilaceae</taxon>
        <taxon>Chenggangzhangella</taxon>
    </lineage>
</organism>
<feature type="region of interest" description="Disordered" evidence="1">
    <location>
        <begin position="1"/>
        <end position="28"/>
    </location>
</feature>
<evidence type="ECO:0000256" key="1">
    <source>
        <dbReference type="SAM" id="MobiDB-lite"/>
    </source>
</evidence>
<dbReference type="EMBL" id="CP081869">
    <property type="protein sequence ID" value="QZN98787.1"/>
    <property type="molecule type" value="Genomic_DNA"/>
</dbReference>
<keyword evidence="3" id="KW-1185">Reference proteome</keyword>
<accession>A0A9E6UGJ2</accession>
<dbReference type="KEGG" id="cmet:K6K41_17740"/>
<proteinExistence type="predicted"/>